<sequence length="107" mass="11693">MPRSNQPFLSLCRQLSSHHSPSPTRSTASHCGPVSQIVSMGSPADADERHLTVRQLNPVRQTARQTVRQTAAPPHSSPFHHSPVINPQPIPVLTETHQRGAGLRSRS</sequence>
<feature type="region of interest" description="Disordered" evidence="1">
    <location>
        <begin position="1"/>
        <end position="46"/>
    </location>
</feature>
<proteinExistence type="predicted"/>
<name>A0A918Y5N2_9ACTN</name>
<dbReference type="Proteomes" id="UP000608955">
    <property type="component" value="Unassembled WGS sequence"/>
</dbReference>
<reference evidence="2" key="2">
    <citation type="submission" date="2020-09" db="EMBL/GenBank/DDBJ databases">
        <authorList>
            <person name="Sun Q."/>
            <person name="Ohkuma M."/>
        </authorList>
    </citation>
    <scope>NUCLEOTIDE SEQUENCE</scope>
    <source>
        <strain evidence="2">JCM 4654</strain>
    </source>
</reference>
<accession>A0A918Y5N2</accession>
<gene>
    <name evidence="2" type="ORF">GCM10010508_40890</name>
</gene>
<feature type="compositionally biased region" description="Low complexity" evidence="1">
    <location>
        <begin position="17"/>
        <end position="30"/>
    </location>
</feature>
<evidence type="ECO:0000313" key="3">
    <source>
        <dbReference type="Proteomes" id="UP000608955"/>
    </source>
</evidence>
<organism evidence="2 3">
    <name type="scientific">Streptomyces naganishii JCM 4654</name>
    <dbReference type="NCBI Taxonomy" id="1306179"/>
    <lineage>
        <taxon>Bacteria</taxon>
        <taxon>Bacillati</taxon>
        <taxon>Actinomycetota</taxon>
        <taxon>Actinomycetes</taxon>
        <taxon>Kitasatosporales</taxon>
        <taxon>Streptomycetaceae</taxon>
        <taxon>Streptomyces</taxon>
    </lineage>
</organism>
<feature type="compositionally biased region" description="Polar residues" evidence="1">
    <location>
        <begin position="59"/>
        <end position="69"/>
    </location>
</feature>
<feature type="region of interest" description="Disordered" evidence="1">
    <location>
        <begin position="59"/>
        <end position="107"/>
    </location>
</feature>
<comment type="caution">
    <text evidence="2">The sequence shown here is derived from an EMBL/GenBank/DDBJ whole genome shotgun (WGS) entry which is preliminary data.</text>
</comment>
<reference evidence="2" key="1">
    <citation type="journal article" date="2014" name="Int. J. Syst. Evol. Microbiol.">
        <title>Complete genome sequence of Corynebacterium casei LMG S-19264T (=DSM 44701T), isolated from a smear-ripened cheese.</title>
        <authorList>
            <consortium name="US DOE Joint Genome Institute (JGI-PGF)"/>
            <person name="Walter F."/>
            <person name="Albersmeier A."/>
            <person name="Kalinowski J."/>
            <person name="Ruckert C."/>
        </authorList>
    </citation>
    <scope>NUCLEOTIDE SEQUENCE</scope>
    <source>
        <strain evidence="2">JCM 4654</strain>
    </source>
</reference>
<evidence type="ECO:0000313" key="2">
    <source>
        <dbReference type="EMBL" id="GHD91553.1"/>
    </source>
</evidence>
<keyword evidence="3" id="KW-1185">Reference proteome</keyword>
<feature type="compositionally biased region" description="Low complexity" evidence="1">
    <location>
        <begin position="73"/>
        <end position="83"/>
    </location>
</feature>
<dbReference type="EMBL" id="BMVF01000010">
    <property type="protein sequence ID" value="GHD91553.1"/>
    <property type="molecule type" value="Genomic_DNA"/>
</dbReference>
<protein>
    <submittedName>
        <fullName evidence="2">Uncharacterized protein</fullName>
    </submittedName>
</protein>
<dbReference type="AlphaFoldDB" id="A0A918Y5N2"/>
<evidence type="ECO:0000256" key="1">
    <source>
        <dbReference type="SAM" id="MobiDB-lite"/>
    </source>
</evidence>